<gene>
    <name evidence="8" type="ORF">CC80DRAFT_414966</name>
</gene>
<evidence type="ECO:0000256" key="5">
    <source>
        <dbReference type="ARBA" id="ARBA00023128"/>
    </source>
</evidence>
<evidence type="ECO:0000313" key="8">
    <source>
        <dbReference type="EMBL" id="KAF1955433.1"/>
    </source>
</evidence>
<dbReference type="EMBL" id="ML976994">
    <property type="protein sequence ID" value="KAF1955433.1"/>
    <property type="molecule type" value="Genomic_DNA"/>
</dbReference>
<dbReference type="InterPro" id="IPR029058">
    <property type="entry name" value="AB_hydrolase_fold"/>
</dbReference>
<dbReference type="OrthoDB" id="427518at2759"/>
<evidence type="ECO:0000256" key="4">
    <source>
        <dbReference type="ARBA" id="ARBA00022824"/>
    </source>
</evidence>
<dbReference type="Proteomes" id="UP000800035">
    <property type="component" value="Unassembled WGS sequence"/>
</dbReference>
<evidence type="ECO:0000313" key="9">
    <source>
        <dbReference type="Proteomes" id="UP000800035"/>
    </source>
</evidence>
<feature type="domain" description="AB hydrolase-1" evidence="7">
    <location>
        <begin position="21"/>
        <end position="145"/>
    </location>
</feature>
<dbReference type="InterPro" id="IPR000073">
    <property type="entry name" value="AB_hydrolase_1"/>
</dbReference>
<proteinExistence type="predicted"/>
<keyword evidence="5" id="KW-0496">Mitochondrion</keyword>
<evidence type="ECO:0000256" key="1">
    <source>
        <dbReference type="ARBA" id="ARBA00004173"/>
    </source>
</evidence>
<evidence type="ECO:0000256" key="2">
    <source>
        <dbReference type="ARBA" id="ARBA00004240"/>
    </source>
</evidence>
<organism evidence="8 9">
    <name type="scientific">Byssothecium circinans</name>
    <dbReference type="NCBI Taxonomy" id="147558"/>
    <lineage>
        <taxon>Eukaryota</taxon>
        <taxon>Fungi</taxon>
        <taxon>Dikarya</taxon>
        <taxon>Ascomycota</taxon>
        <taxon>Pezizomycotina</taxon>
        <taxon>Dothideomycetes</taxon>
        <taxon>Pleosporomycetidae</taxon>
        <taxon>Pleosporales</taxon>
        <taxon>Massarineae</taxon>
        <taxon>Massarinaceae</taxon>
        <taxon>Byssothecium</taxon>
    </lineage>
</organism>
<keyword evidence="4" id="KW-0256">Endoplasmic reticulum</keyword>
<protein>
    <recommendedName>
        <fullName evidence="7">AB hydrolase-1 domain-containing protein</fullName>
    </recommendedName>
</protein>
<name>A0A6A5TR72_9PLEO</name>
<dbReference type="Pfam" id="PF12697">
    <property type="entry name" value="Abhydrolase_6"/>
    <property type="match status" value="1"/>
</dbReference>
<dbReference type="PANTHER" id="PTHR48182:SF2">
    <property type="entry name" value="PROTEIN SERAC1"/>
    <property type="match status" value="1"/>
</dbReference>
<reference evidence="8" key="1">
    <citation type="journal article" date="2020" name="Stud. Mycol.">
        <title>101 Dothideomycetes genomes: a test case for predicting lifestyles and emergence of pathogens.</title>
        <authorList>
            <person name="Haridas S."/>
            <person name="Albert R."/>
            <person name="Binder M."/>
            <person name="Bloem J."/>
            <person name="Labutti K."/>
            <person name="Salamov A."/>
            <person name="Andreopoulos B."/>
            <person name="Baker S."/>
            <person name="Barry K."/>
            <person name="Bills G."/>
            <person name="Bluhm B."/>
            <person name="Cannon C."/>
            <person name="Castanera R."/>
            <person name="Culley D."/>
            <person name="Daum C."/>
            <person name="Ezra D."/>
            <person name="Gonzalez J."/>
            <person name="Henrissat B."/>
            <person name="Kuo A."/>
            <person name="Liang C."/>
            <person name="Lipzen A."/>
            <person name="Lutzoni F."/>
            <person name="Magnuson J."/>
            <person name="Mondo S."/>
            <person name="Nolan M."/>
            <person name="Ohm R."/>
            <person name="Pangilinan J."/>
            <person name="Park H.-J."/>
            <person name="Ramirez L."/>
            <person name="Alfaro M."/>
            <person name="Sun H."/>
            <person name="Tritt A."/>
            <person name="Yoshinaga Y."/>
            <person name="Zwiers L.-H."/>
            <person name="Turgeon B."/>
            <person name="Goodwin S."/>
            <person name="Spatafora J."/>
            <person name="Crous P."/>
            <person name="Grigoriev I."/>
        </authorList>
    </citation>
    <scope>NUCLEOTIDE SEQUENCE</scope>
    <source>
        <strain evidence="8">CBS 675.92</strain>
    </source>
</reference>
<dbReference type="AlphaFoldDB" id="A0A6A5TR72"/>
<dbReference type="GO" id="GO:0005739">
    <property type="term" value="C:mitochondrion"/>
    <property type="evidence" value="ECO:0007669"/>
    <property type="project" value="UniProtKB-SubCell"/>
</dbReference>
<dbReference type="InterPro" id="IPR052374">
    <property type="entry name" value="SERAC1"/>
</dbReference>
<keyword evidence="6" id="KW-0472">Membrane</keyword>
<dbReference type="SUPFAM" id="SSF53474">
    <property type="entry name" value="alpha/beta-Hydrolases"/>
    <property type="match status" value="1"/>
</dbReference>
<dbReference type="Gene3D" id="3.40.50.1820">
    <property type="entry name" value="alpha/beta hydrolase"/>
    <property type="match status" value="1"/>
</dbReference>
<evidence type="ECO:0000259" key="7">
    <source>
        <dbReference type="Pfam" id="PF12697"/>
    </source>
</evidence>
<dbReference type="GO" id="GO:0016020">
    <property type="term" value="C:membrane"/>
    <property type="evidence" value="ECO:0007669"/>
    <property type="project" value="UniProtKB-SubCell"/>
</dbReference>
<dbReference type="PANTHER" id="PTHR48182">
    <property type="entry name" value="PROTEIN SERAC1"/>
    <property type="match status" value="1"/>
</dbReference>
<dbReference type="GO" id="GO:0005783">
    <property type="term" value="C:endoplasmic reticulum"/>
    <property type="evidence" value="ECO:0007669"/>
    <property type="project" value="UniProtKB-SubCell"/>
</dbReference>
<evidence type="ECO:0000256" key="6">
    <source>
        <dbReference type="ARBA" id="ARBA00023136"/>
    </source>
</evidence>
<accession>A0A6A5TR72</accession>
<comment type="subcellular location">
    <subcellularLocation>
        <location evidence="2">Endoplasmic reticulum</location>
    </subcellularLocation>
    <subcellularLocation>
        <location evidence="3">Membrane</location>
    </subcellularLocation>
    <subcellularLocation>
        <location evidence="1">Mitochondrion</location>
    </subcellularLocation>
</comment>
<sequence length="314" mass="34964">MTDKYGFGQALANPSDATVDIVFVHGLGGDRKKTWTADKTKHIPRETFWPQDLLPKACPTARILSFGYNSSFVSFFPLVGSKAPVAKETTVDDYSSNLLHELSTFRNRKENSTPDDRPIIFVAHSLGGLVVANAVARQHGIDSEAKKLSDNTVGMLFLGTPFEGAKKAEWGKLADRFKRIIPGIKTEDIKNLEERSAKLESINIALNKYVKERDRDRTRRPLNIVCYFEEHPTYEAGLDIGKIVTKPSATTIPAIPALSIDADHQDMCKFAGEFLRGYQSVSGQLVQWVKDLKKKLPADTDAANVVRLSTDFHR</sequence>
<evidence type="ECO:0000256" key="3">
    <source>
        <dbReference type="ARBA" id="ARBA00004370"/>
    </source>
</evidence>
<keyword evidence="9" id="KW-1185">Reference proteome</keyword>